<evidence type="ECO:0000313" key="1">
    <source>
        <dbReference type="EMBL" id="CAI9717579.1"/>
    </source>
</evidence>
<keyword evidence="2" id="KW-1185">Reference proteome</keyword>
<name>A0AA36AK77_OCTVU</name>
<evidence type="ECO:0000313" key="2">
    <source>
        <dbReference type="Proteomes" id="UP001162480"/>
    </source>
</evidence>
<dbReference type="EMBL" id="OX597815">
    <property type="protein sequence ID" value="CAI9717579.1"/>
    <property type="molecule type" value="Genomic_DNA"/>
</dbReference>
<dbReference type="Proteomes" id="UP001162480">
    <property type="component" value="Chromosome 2"/>
</dbReference>
<accession>A0AA36AK77</accession>
<organism evidence="1 2">
    <name type="scientific">Octopus vulgaris</name>
    <name type="common">Common octopus</name>
    <dbReference type="NCBI Taxonomy" id="6645"/>
    <lineage>
        <taxon>Eukaryota</taxon>
        <taxon>Metazoa</taxon>
        <taxon>Spiralia</taxon>
        <taxon>Lophotrochozoa</taxon>
        <taxon>Mollusca</taxon>
        <taxon>Cephalopoda</taxon>
        <taxon>Coleoidea</taxon>
        <taxon>Octopodiformes</taxon>
        <taxon>Octopoda</taxon>
        <taxon>Incirrata</taxon>
        <taxon>Octopodidae</taxon>
        <taxon>Octopus</taxon>
    </lineage>
</organism>
<protein>
    <submittedName>
        <fullName evidence="1">Uncharacterized protein</fullName>
    </submittedName>
</protein>
<gene>
    <name evidence="1" type="ORF">OCTVUL_1B016663</name>
</gene>
<sequence length="68" mass="7525">MYKGLSMGLKPEHESESSNTIFDLDICKSSVMEGVHCKIMSSSATSHRKCRNSPDSFCYICGNFTIPS</sequence>
<dbReference type="AlphaFoldDB" id="A0AA36AK77"/>
<proteinExistence type="predicted"/>
<reference evidence="1" key="1">
    <citation type="submission" date="2023-08" db="EMBL/GenBank/DDBJ databases">
        <authorList>
            <person name="Alioto T."/>
            <person name="Alioto T."/>
            <person name="Gomez Garrido J."/>
        </authorList>
    </citation>
    <scope>NUCLEOTIDE SEQUENCE</scope>
</reference>